<dbReference type="PROSITE" id="PS50076">
    <property type="entry name" value="DNAJ_2"/>
    <property type="match status" value="1"/>
</dbReference>
<dbReference type="AlphaFoldDB" id="A0AAD4C0Q8"/>
<evidence type="ECO:0000313" key="5">
    <source>
        <dbReference type="Proteomes" id="UP001194468"/>
    </source>
</evidence>
<dbReference type="CDD" id="cd06257">
    <property type="entry name" value="DnaJ"/>
    <property type="match status" value="1"/>
</dbReference>
<reference evidence="4" key="1">
    <citation type="submission" date="2019-10" db="EMBL/GenBank/DDBJ databases">
        <authorList>
            <consortium name="DOE Joint Genome Institute"/>
            <person name="Kuo A."/>
            <person name="Miyauchi S."/>
            <person name="Kiss E."/>
            <person name="Drula E."/>
            <person name="Kohler A."/>
            <person name="Sanchez-Garcia M."/>
            <person name="Andreopoulos B."/>
            <person name="Barry K.W."/>
            <person name="Bonito G."/>
            <person name="Buee M."/>
            <person name="Carver A."/>
            <person name="Chen C."/>
            <person name="Cichocki N."/>
            <person name="Clum A."/>
            <person name="Culley D."/>
            <person name="Crous P.W."/>
            <person name="Fauchery L."/>
            <person name="Girlanda M."/>
            <person name="Hayes R."/>
            <person name="Keri Z."/>
            <person name="LaButti K."/>
            <person name="Lipzen A."/>
            <person name="Lombard V."/>
            <person name="Magnuson J."/>
            <person name="Maillard F."/>
            <person name="Morin E."/>
            <person name="Murat C."/>
            <person name="Nolan M."/>
            <person name="Ohm R."/>
            <person name="Pangilinan J."/>
            <person name="Pereira M."/>
            <person name="Perotto S."/>
            <person name="Peter M."/>
            <person name="Riley R."/>
            <person name="Sitrit Y."/>
            <person name="Stielow B."/>
            <person name="Szollosi G."/>
            <person name="Zifcakova L."/>
            <person name="Stursova M."/>
            <person name="Spatafora J.W."/>
            <person name="Tedersoo L."/>
            <person name="Vaario L.-M."/>
            <person name="Yamada A."/>
            <person name="Yan M."/>
            <person name="Wang P."/>
            <person name="Xu J."/>
            <person name="Bruns T."/>
            <person name="Baldrian P."/>
            <person name="Vilgalys R."/>
            <person name="Henrissat B."/>
            <person name="Grigoriev I.V."/>
            <person name="Hibbett D."/>
            <person name="Nagy L.G."/>
            <person name="Martin F.M."/>
        </authorList>
    </citation>
    <scope>NUCLEOTIDE SEQUENCE</scope>
    <source>
        <strain evidence="4">BED1</strain>
    </source>
</reference>
<gene>
    <name evidence="4" type="ORF">L210DRAFT_3394257</name>
</gene>
<dbReference type="InterPro" id="IPR001623">
    <property type="entry name" value="DnaJ_domain"/>
</dbReference>
<dbReference type="Gene3D" id="1.10.287.110">
    <property type="entry name" value="DnaJ domain"/>
    <property type="match status" value="1"/>
</dbReference>
<dbReference type="SUPFAM" id="SSF46565">
    <property type="entry name" value="Chaperone J-domain"/>
    <property type="match status" value="1"/>
</dbReference>
<evidence type="ECO:0000256" key="1">
    <source>
        <dbReference type="ARBA" id="ARBA00023186"/>
    </source>
</evidence>
<protein>
    <recommendedName>
        <fullName evidence="3">J domain-containing protein</fullName>
    </recommendedName>
</protein>
<keyword evidence="1" id="KW-0143">Chaperone</keyword>
<evidence type="ECO:0000313" key="4">
    <source>
        <dbReference type="EMBL" id="KAF8444656.1"/>
    </source>
</evidence>
<dbReference type="PANTHER" id="PTHR44145:SF3">
    <property type="entry name" value="DNAJ HOMOLOG SUBFAMILY A MEMBER 3, MITOCHONDRIAL"/>
    <property type="match status" value="1"/>
</dbReference>
<dbReference type="InterPro" id="IPR036869">
    <property type="entry name" value="J_dom_sf"/>
</dbReference>
<feature type="domain" description="J" evidence="3">
    <location>
        <begin position="43"/>
        <end position="133"/>
    </location>
</feature>
<dbReference type="PRINTS" id="PR00625">
    <property type="entry name" value="JDOMAIN"/>
</dbReference>
<dbReference type="SMART" id="SM00271">
    <property type="entry name" value="DnaJ"/>
    <property type="match status" value="1"/>
</dbReference>
<dbReference type="Pfam" id="PF00226">
    <property type="entry name" value="DnaJ"/>
    <property type="match status" value="1"/>
</dbReference>
<dbReference type="Proteomes" id="UP001194468">
    <property type="component" value="Unassembled WGS sequence"/>
</dbReference>
<keyword evidence="5" id="KW-1185">Reference proteome</keyword>
<feature type="region of interest" description="Disordered" evidence="2">
    <location>
        <begin position="170"/>
        <end position="199"/>
    </location>
</feature>
<name>A0AAD4C0Q8_BOLED</name>
<dbReference type="InterPro" id="IPR051938">
    <property type="entry name" value="Apopto_cytoskel_mod"/>
</dbReference>
<sequence>MPYSLKQSAHRTWDLLRYVAHRSCRHASTSSNPYPYPTHPNPQPHQIFHLPRSATQKQIKERYYDLVRIYHPDSPMARTFPTDTAQVRFQAISKAYDLMRGKSTITGDVVMDRERPADPARFRPRRPHFDATPGDERWKERVLFGATVVAIVAFVVQTNVTRQKAMGQVTRGARTGSSGAKYALTDEALAEPTEPERSP</sequence>
<evidence type="ECO:0000259" key="3">
    <source>
        <dbReference type="PROSITE" id="PS50076"/>
    </source>
</evidence>
<dbReference type="EMBL" id="WHUW01000006">
    <property type="protein sequence ID" value="KAF8444656.1"/>
    <property type="molecule type" value="Genomic_DNA"/>
</dbReference>
<organism evidence="4 5">
    <name type="scientific">Boletus edulis BED1</name>
    <dbReference type="NCBI Taxonomy" id="1328754"/>
    <lineage>
        <taxon>Eukaryota</taxon>
        <taxon>Fungi</taxon>
        <taxon>Dikarya</taxon>
        <taxon>Basidiomycota</taxon>
        <taxon>Agaricomycotina</taxon>
        <taxon>Agaricomycetes</taxon>
        <taxon>Agaricomycetidae</taxon>
        <taxon>Boletales</taxon>
        <taxon>Boletineae</taxon>
        <taxon>Boletaceae</taxon>
        <taxon>Boletoideae</taxon>
        <taxon>Boletus</taxon>
    </lineage>
</organism>
<dbReference type="PANTHER" id="PTHR44145">
    <property type="entry name" value="DNAJ HOMOLOG SUBFAMILY A MEMBER 3, MITOCHONDRIAL"/>
    <property type="match status" value="1"/>
</dbReference>
<accession>A0AAD4C0Q8</accession>
<comment type="caution">
    <text evidence="4">The sequence shown here is derived from an EMBL/GenBank/DDBJ whole genome shotgun (WGS) entry which is preliminary data.</text>
</comment>
<proteinExistence type="predicted"/>
<reference evidence="4" key="2">
    <citation type="journal article" date="2020" name="Nat. Commun.">
        <title>Large-scale genome sequencing of mycorrhizal fungi provides insights into the early evolution of symbiotic traits.</title>
        <authorList>
            <person name="Miyauchi S."/>
            <person name="Kiss E."/>
            <person name="Kuo A."/>
            <person name="Drula E."/>
            <person name="Kohler A."/>
            <person name="Sanchez-Garcia M."/>
            <person name="Morin E."/>
            <person name="Andreopoulos B."/>
            <person name="Barry K.W."/>
            <person name="Bonito G."/>
            <person name="Buee M."/>
            <person name="Carver A."/>
            <person name="Chen C."/>
            <person name="Cichocki N."/>
            <person name="Clum A."/>
            <person name="Culley D."/>
            <person name="Crous P.W."/>
            <person name="Fauchery L."/>
            <person name="Girlanda M."/>
            <person name="Hayes R.D."/>
            <person name="Keri Z."/>
            <person name="LaButti K."/>
            <person name="Lipzen A."/>
            <person name="Lombard V."/>
            <person name="Magnuson J."/>
            <person name="Maillard F."/>
            <person name="Murat C."/>
            <person name="Nolan M."/>
            <person name="Ohm R.A."/>
            <person name="Pangilinan J."/>
            <person name="Pereira M.F."/>
            <person name="Perotto S."/>
            <person name="Peter M."/>
            <person name="Pfister S."/>
            <person name="Riley R."/>
            <person name="Sitrit Y."/>
            <person name="Stielow J.B."/>
            <person name="Szollosi G."/>
            <person name="Zifcakova L."/>
            <person name="Stursova M."/>
            <person name="Spatafora J.W."/>
            <person name="Tedersoo L."/>
            <person name="Vaario L.M."/>
            <person name="Yamada A."/>
            <person name="Yan M."/>
            <person name="Wang P."/>
            <person name="Xu J."/>
            <person name="Bruns T."/>
            <person name="Baldrian P."/>
            <person name="Vilgalys R."/>
            <person name="Dunand C."/>
            <person name="Henrissat B."/>
            <person name="Grigoriev I.V."/>
            <person name="Hibbett D."/>
            <person name="Nagy L.G."/>
            <person name="Martin F.M."/>
        </authorList>
    </citation>
    <scope>NUCLEOTIDE SEQUENCE</scope>
    <source>
        <strain evidence="4">BED1</strain>
    </source>
</reference>
<evidence type="ECO:0000256" key="2">
    <source>
        <dbReference type="SAM" id="MobiDB-lite"/>
    </source>
</evidence>